<evidence type="ECO:0000313" key="9">
    <source>
        <dbReference type="Proteomes" id="UP000013827"/>
    </source>
</evidence>
<feature type="transmembrane region" description="Helical" evidence="6">
    <location>
        <begin position="234"/>
        <end position="252"/>
    </location>
</feature>
<evidence type="ECO:0000256" key="4">
    <source>
        <dbReference type="ARBA" id="ARBA00022989"/>
    </source>
</evidence>
<reference evidence="8" key="2">
    <citation type="submission" date="2024-10" db="UniProtKB">
        <authorList>
            <consortium name="EnsemblProtists"/>
        </authorList>
    </citation>
    <scope>IDENTIFICATION</scope>
</reference>
<feature type="transmembrane region" description="Helical" evidence="6">
    <location>
        <begin position="195"/>
        <end position="214"/>
    </location>
</feature>
<dbReference type="STRING" id="2903.R1F252"/>
<dbReference type="PaxDb" id="2903-EOD29306"/>
<feature type="transmembrane region" description="Helical" evidence="6">
    <location>
        <begin position="429"/>
        <end position="450"/>
    </location>
</feature>
<feature type="domain" description="Sodium/calcium exchanger membrane region" evidence="7">
    <location>
        <begin position="59"/>
        <end position="208"/>
    </location>
</feature>
<dbReference type="HOGENOM" id="CLU_004979_1_2_1"/>
<feature type="transmembrane region" description="Helical" evidence="6">
    <location>
        <begin position="273"/>
        <end position="301"/>
    </location>
</feature>
<reference evidence="9" key="1">
    <citation type="journal article" date="2013" name="Nature">
        <title>Pan genome of the phytoplankton Emiliania underpins its global distribution.</title>
        <authorList>
            <person name="Read B.A."/>
            <person name="Kegel J."/>
            <person name="Klute M.J."/>
            <person name="Kuo A."/>
            <person name="Lefebvre S.C."/>
            <person name="Maumus F."/>
            <person name="Mayer C."/>
            <person name="Miller J."/>
            <person name="Monier A."/>
            <person name="Salamov A."/>
            <person name="Young J."/>
            <person name="Aguilar M."/>
            <person name="Claverie J.M."/>
            <person name="Frickenhaus S."/>
            <person name="Gonzalez K."/>
            <person name="Herman E.K."/>
            <person name="Lin Y.C."/>
            <person name="Napier J."/>
            <person name="Ogata H."/>
            <person name="Sarno A.F."/>
            <person name="Shmutz J."/>
            <person name="Schroeder D."/>
            <person name="de Vargas C."/>
            <person name="Verret F."/>
            <person name="von Dassow P."/>
            <person name="Valentin K."/>
            <person name="Van de Peer Y."/>
            <person name="Wheeler G."/>
            <person name="Dacks J.B."/>
            <person name="Delwiche C.F."/>
            <person name="Dyhrman S.T."/>
            <person name="Glockner G."/>
            <person name="John U."/>
            <person name="Richards T."/>
            <person name="Worden A.Z."/>
            <person name="Zhang X."/>
            <person name="Grigoriev I.V."/>
            <person name="Allen A.E."/>
            <person name="Bidle K."/>
            <person name="Borodovsky M."/>
            <person name="Bowler C."/>
            <person name="Brownlee C."/>
            <person name="Cock J.M."/>
            <person name="Elias M."/>
            <person name="Gladyshev V.N."/>
            <person name="Groth M."/>
            <person name="Guda C."/>
            <person name="Hadaegh A."/>
            <person name="Iglesias-Rodriguez M.D."/>
            <person name="Jenkins J."/>
            <person name="Jones B.M."/>
            <person name="Lawson T."/>
            <person name="Leese F."/>
            <person name="Lindquist E."/>
            <person name="Lobanov A."/>
            <person name="Lomsadze A."/>
            <person name="Malik S.B."/>
            <person name="Marsh M.E."/>
            <person name="Mackinder L."/>
            <person name="Mock T."/>
            <person name="Mueller-Roeber B."/>
            <person name="Pagarete A."/>
            <person name="Parker M."/>
            <person name="Probert I."/>
            <person name="Quesneville H."/>
            <person name="Raines C."/>
            <person name="Rensing S.A."/>
            <person name="Riano-Pachon D.M."/>
            <person name="Richier S."/>
            <person name="Rokitta S."/>
            <person name="Shiraiwa Y."/>
            <person name="Soanes D.M."/>
            <person name="van der Giezen M."/>
            <person name="Wahlund T.M."/>
            <person name="Williams B."/>
            <person name="Wilson W."/>
            <person name="Wolfe G."/>
            <person name="Wurch L.L."/>
        </authorList>
    </citation>
    <scope>NUCLEOTIDE SEQUENCE</scope>
</reference>
<dbReference type="Proteomes" id="UP000013827">
    <property type="component" value="Unassembled WGS sequence"/>
</dbReference>
<name>A0A0D3K0M1_EMIH1</name>
<dbReference type="AlphaFoldDB" id="A0A0D3K0M1"/>
<dbReference type="InterPro" id="IPR051359">
    <property type="entry name" value="CaCA_antiporter"/>
</dbReference>
<feature type="domain" description="Sodium/calcium exchanger membrane region" evidence="7">
    <location>
        <begin position="291"/>
        <end position="443"/>
    </location>
</feature>
<feature type="transmembrane region" description="Helical" evidence="6">
    <location>
        <begin position="166"/>
        <end position="183"/>
    </location>
</feature>
<dbReference type="EnsemblProtists" id="EOD29306">
    <property type="protein sequence ID" value="EOD29306"/>
    <property type="gene ID" value="EMIHUDRAFT_203920"/>
</dbReference>
<dbReference type="PANTHER" id="PTHR12266:SF0">
    <property type="entry name" value="MITOCHONDRIAL SODIUM_CALCIUM EXCHANGER PROTEIN"/>
    <property type="match status" value="1"/>
</dbReference>
<evidence type="ECO:0000256" key="3">
    <source>
        <dbReference type="ARBA" id="ARBA00022692"/>
    </source>
</evidence>
<feature type="transmembrane region" description="Helical" evidence="6">
    <location>
        <begin position="354"/>
        <end position="381"/>
    </location>
</feature>
<keyword evidence="9" id="KW-1185">Reference proteome</keyword>
<feature type="transmembrane region" description="Helical" evidence="6">
    <location>
        <begin position="96"/>
        <end position="115"/>
    </location>
</feature>
<keyword evidence="5 6" id="KW-0472">Membrane</keyword>
<dbReference type="GeneID" id="19046655"/>
<organism evidence="8 9">
    <name type="scientific">Emiliania huxleyi (strain CCMP1516)</name>
    <dbReference type="NCBI Taxonomy" id="280463"/>
    <lineage>
        <taxon>Eukaryota</taxon>
        <taxon>Haptista</taxon>
        <taxon>Haptophyta</taxon>
        <taxon>Prymnesiophyceae</taxon>
        <taxon>Isochrysidales</taxon>
        <taxon>Noelaerhabdaceae</taxon>
        <taxon>Emiliania</taxon>
    </lineage>
</organism>
<dbReference type="GO" id="GO:0008324">
    <property type="term" value="F:monoatomic cation transmembrane transporter activity"/>
    <property type="evidence" value="ECO:0007669"/>
    <property type="project" value="TreeGrafter"/>
</dbReference>
<dbReference type="OMA" id="VAWAYVI"/>
<dbReference type="RefSeq" id="XP_005781735.1">
    <property type="nucleotide sequence ID" value="XM_005781678.1"/>
</dbReference>
<comment type="subcellular location">
    <subcellularLocation>
        <location evidence="1">Membrane</location>
        <topology evidence="1">Multi-pass membrane protein</topology>
    </subcellularLocation>
</comment>
<evidence type="ECO:0000256" key="6">
    <source>
        <dbReference type="SAM" id="Phobius"/>
    </source>
</evidence>
<evidence type="ECO:0000256" key="1">
    <source>
        <dbReference type="ARBA" id="ARBA00004141"/>
    </source>
</evidence>
<sequence>MADDHSLCSRDLIEAAADSCAFAKQHCASDAAGLFGSYVPLYYCQLGASPAAFAPLCALLLLLTICCLGSTADLFFIPQLTLLSELLVLPPDVAGITLLAFGNGAPDVFTAVAVANRADFPLLLSDLLGGSVFITTVVLGAVAWTASLLPSAARRPRSWSVEPFTFWRDLCAFSLALLAILSAAARGSIGLRSSLLFLLLYLGYIACVVGLPRLGWAREAMLPAEAEAGGLLRAAYAALWVLEYPLTLLRYLSIPGADCGWDGARRRLTLASLPFAALLLHVPPFHAALVLAGFAATIAWLDLLAKEAVAIVESIGKISGISTSILGLTVIAVGNSVGDFVADTTAARRADARMAASAAFGSPLLMLMLGTALPCLLFTALNGRPIDTPISAHCRVAAAFLLCALASHAVAFPIPAFGGAYSVPRAYSFYLFSLYAAFLTISVLLEAGALPKGWVCSLGGGSGCLT</sequence>
<evidence type="ECO:0000256" key="5">
    <source>
        <dbReference type="ARBA" id="ARBA00023136"/>
    </source>
</evidence>
<accession>A0A0D3K0M1</accession>
<dbReference type="KEGG" id="ehx:EMIHUDRAFT_203920"/>
<dbReference type="InterPro" id="IPR044880">
    <property type="entry name" value="NCX_ion-bd_dom_sf"/>
</dbReference>
<feature type="transmembrane region" description="Helical" evidence="6">
    <location>
        <begin position="321"/>
        <end position="342"/>
    </location>
</feature>
<dbReference type="GO" id="GO:0016020">
    <property type="term" value="C:membrane"/>
    <property type="evidence" value="ECO:0007669"/>
    <property type="project" value="UniProtKB-SubCell"/>
</dbReference>
<keyword evidence="4 6" id="KW-1133">Transmembrane helix</keyword>
<evidence type="ECO:0000256" key="2">
    <source>
        <dbReference type="ARBA" id="ARBA00022448"/>
    </source>
</evidence>
<keyword evidence="3 6" id="KW-0812">Transmembrane</keyword>
<feature type="transmembrane region" description="Helical" evidence="6">
    <location>
        <begin position="52"/>
        <end position="76"/>
    </location>
</feature>
<dbReference type="Pfam" id="PF01699">
    <property type="entry name" value="Na_Ca_ex"/>
    <property type="match status" value="2"/>
</dbReference>
<dbReference type="PANTHER" id="PTHR12266">
    <property type="entry name" value="NA+/CA2+ K+ INDEPENDENT EXCHANGER"/>
    <property type="match status" value="1"/>
</dbReference>
<dbReference type="GO" id="GO:0006874">
    <property type="term" value="P:intracellular calcium ion homeostasis"/>
    <property type="evidence" value="ECO:0007669"/>
    <property type="project" value="TreeGrafter"/>
</dbReference>
<dbReference type="Gene3D" id="1.20.1420.30">
    <property type="entry name" value="NCX, central ion-binding region"/>
    <property type="match status" value="2"/>
</dbReference>
<protein>
    <recommendedName>
        <fullName evidence="7">Sodium/calcium exchanger membrane region domain-containing protein</fullName>
    </recommendedName>
</protein>
<dbReference type="eggNOG" id="KOG2399">
    <property type="taxonomic scope" value="Eukaryota"/>
</dbReference>
<feature type="transmembrane region" description="Helical" evidence="6">
    <location>
        <begin position="127"/>
        <end position="146"/>
    </location>
</feature>
<evidence type="ECO:0000259" key="7">
    <source>
        <dbReference type="Pfam" id="PF01699"/>
    </source>
</evidence>
<evidence type="ECO:0000313" key="8">
    <source>
        <dbReference type="EnsemblProtists" id="EOD29306"/>
    </source>
</evidence>
<dbReference type="InterPro" id="IPR004837">
    <property type="entry name" value="NaCa_Exmemb"/>
</dbReference>
<feature type="transmembrane region" description="Helical" evidence="6">
    <location>
        <begin position="396"/>
        <end position="417"/>
    </location>
</feature>
<proteinExistence type="predicted"/>
<keyword evidence="2" id="KW-0813">Transport</keyword>